<dbReference type="EMBL" id="JAULSV010000005">
    <property type="protein sequence ID" value="KAK0643290.1"/>
    <property type="molecule type" value="Genomic_DNA"/>
</dbReference>
<proteinExistence type="predicted"/>
<reference evidence="1" key="1">
    <citation type="submission" date="2023-06" db="EMBL/GenBank/DDBJ databases">
        <title>Genome-scale phylogeny and comparative genomics of the fungal order Sordariales.</title>
        <authorList>
            <consortium name="Lawrence Berkeley National Laboratory"/>
            <person name="Hensen N."/>
            <person name="Bonometti L."/>
            <person name="Westerberg I."/>
            <person name="Brannstrom I.O."/>
            <person name="Guillou S."/>
            <person name="Cros-Aarteil S."/>
            <person name="Calhoun S."/>
            <person name="Haridas S."/>
            <person name="Kuo A."/>
            <person name="Mondo S."/>
            <person name="Pangilinan J."/>
            <person name="Riley R."/>
            <person name="Labutti K."/>
            <person name="Andreopoulos B."/>
            <person name="Lipzen A."/>
            <person name="Chen C."/>
            <person name="Yanf M."/>
            <person name="Daum C."/>
            <person name="Ng V."/>
            <person name="Clum A."/>
            <person name="Steindorff A."/>
            <person name="Ohm R."/>
            <person name="Martin F."/>
            <person name="Silar P."/>
            <person name="Natvig D."/>
            <person name="Lalanne C."/>
            <person name="Gautier V."/>
            <person name="Ament-Velasquez S.L."/>
            <person name="Kruys A."/>
            <person name="Hutchinson M.I."/>
            <person name="Powell A.J."/>
            <person name="Barry K."/>
            <person name="Miller A.N."/>
            <person name="Grigoriev I.V."/>
            <person name="Debuchy R."/>
            <person name="Gladieux P."/>
            <person name="Thoren M.H."/>
            <person name="Johannesson H."/>
        </authorList>
    </citation>
    <scope>NUCLEOTIDE SEQUENCE</scope>
    <source>
        <strain evidence="1">SMH2532-1</strain>
    </source>
</reference>
<dbReference type="Proteomes" id="UP001174936">
    <property type="component" value="Unassembled WGS sequence"/>
</dbReference>
<protein>
    <submittedName>
        <fullName evidence="1">Uncharacterized protein</fullName>
    </submittedName>
</protein>
<evidence type="ECO:0000313" key="2">
    <source>
        <dbReference type="Proteomes" id="UP001174936"/>
    </source>
</evidence>
<gene>
    <name evidence="1" type="ORF">B0T16DRAFT_459455</name>
</gene>
<evidence type="ECO:0000313" key="1">
    <source>
        <dbReference type="EMBL" id="KAK0643290.1"/>
    </source>
</evidence>
<sequence>MEIGAISLERLTIIVTSPPPFRIDGIGFRIAPYHYWVDSPMQLPPDPSFNSISTSAPSATIANLQDLLPALDFLSGEDEKLRARLIQKIEREGPQIDGDDCFYKNIWTRLWDWEEEKKLWGGEVLRLMKQLSPTVREIRIAGRRRDWQWMGWVATARGEGMRVGMRRGKRTGNWYFAEG</sequence>
<keyword evidence="2" id="KW-1185">Reference proteome</keyword>
<dbReference type="AlphaFoldDB" id="A0AA39Y2F1"/>
<comment type="caution">
    <text evidence="1">The sequence shown here is derived from an EMBL/GenBank/DDBJ whole genome shotgun (WGS) entry which is preliminary data.</text>
</comment>
<organism evidence="1 2">
    <name type="scientific">Cercophora newfieldiana</name>
    <dbReference type="NCBI Taxonomy" id="92897"/>
    <lineage>
        <taxon>Eukaryota</taxon>
        <taxon>Fungi</taxon>
        <taxon>Dikarya</taxon>
        <taxon>Ascomycota</taxon>
        <taxon>Pezizomycotina</taxon>
        <taxon>Sordariomycetes</taxon>
        <taxon>Sordariomycetidae</taxon>
        <taxon>Sordariales</taxon>
        <taxon>Lasiosphaeriaceae</taxon>
        <taxon>Cercophora</taxon>
    </lineage>
</organism>
<accession>A0AA39Y2F1</accession>
<name>A0AA39Y2F1_9PEZI</name>